<proteinExistence type="predicted"/>
<feature type="non-terminal residue" evidence="1">
    <location>
        <position position="457"/>
    </location>
</feature>
<keyword evidence="2" id="KW-1185">Reference proteome</keyword>
<name>A0ACB8RQR6_9AGAM</name>
<dbReference type="Proteomes" id="UP000814033">
    <property type="component" value="Unassembled WGS sequence"/>
</dbReference>
<sequence>MASGQTLKKSLRKNRRPAPALPVEILLKIFSMTKRRGLYDLAANRTLPKLALVCKSWLVAARELLYTAVYVGNSRNELAAKSLNRTLSASPPLRSMVRSISFGTYDHEYGETKALAGIIALCAPSLRSLSLSGYNRGVELAALREAMTHAVHLQNLKISSHNQRDRECGRFATIPKFFSMIQCWPELQTIKFYQDVLAAWDEDRDFKGQGQTTNGGTKGSIPVTPGALPAFKSFDDRYNFSGKHLLALSHLAPNLSTLAVYSEALFSLSGIAALKALSPSLTKLHITTNPSKGDFDKFGAEVASLIAAAPCLRSLEMASKCMLPSAFLDAEAFPALEHLDYEIRKDTDEIHVLTDALRAQPHRAPALKVLVLMTGHRAFNGFADPRSFQDGVHQALKEVCATRGVRLKEDFDSDIEREAARYDVTVEEVRELYELKADEIYSDEEAEWDEDEDEEDE</sequence>
<comment type="caution">
    <text evidence="1">The sequence shown here is derived from an EMBL/GenBank/DDBJ whole genome shotgun (WGS) entry which is preliminary data.</text>
</comment>
<dbReference type="EMBL" id="MU275940">
    <property type="protein sequence ID" value="KAI0045863.1"/>
    <property type="molecule type" value="Genomic_DNA"/>
</dbReference>
<evidence type="ECO:0000313" key="1">
    <source>
        <dbReference type="EMBL" id="KAI0045863.1"/>
    </source>
</evidence>
<evidence type="ECO:0000313" key="2">
    <source>
        <dbReference type="Proteomes" id="UP000814033"/>
    </source>
</evidence>
<protein>
    <submittedName>
        <fullName evidence="1">Uncharacterized protein</fullName>
    </submittedName>
</protein>
<gene>
    <name evidence="1" type="ORF">FA95DRAFT_1560743</name>
</gene>
<reference evidence="1" key="1">
    <citation type="submission" date="2021-02" db="EMBL/GenBank/DDBJ databases">
        <authorList>
            <consortium name="DOE Joint Genome Institute"/>
            <person name="Ahrendt S."/>
            <person name="Looney B.P."/>
            <person name="Miyauchi S."/>
            <person name="Morin E."/>
            <person name="Drula E."/>
            <person name="Courty P.E."/>
            <person name="Chicoki N."/>
            <person name="Fauchery L."/>
            <person name="Kohler A."/>
            <person name="Kuo A."/>
            <person name="Labutti K."/>
            <person name="Pangilinan J."/>
            <person name="Lipzen A."/>
            <person name="Riley R."/>
            <person name="Andreopoulos W."/>
            <person name="He G."/>
            <person name="Johnson J."/>
            <person name="Barry K.W."/>
            <person name="Grigoriev I.V."/>
            <person name="Nagy L."/>
            <person name="Hibbett D."/>
            <person name="Henrissat B."/>
            <person name="Matheny P.B."/>
            <person name="Labbe J."/>
            <person name="Martin F."/>
        </authorList>
    </citation>
    <scope>NUCLEOTIDE SEQUENCE</scope>
    <source>
        <strain evidence="1">FP105234-sp</strain>
    </source>
</reference>
<reference evidence="1" key="2">
    <citation type="journal article" date="2022" name="New Phytol.">
        <title>Evolutionary transition to the ectomycorrhizal habit in the genomes of a hyperdiverse lineage of mushroom-forming fungi.</title>
        <authorList>
            <person name="Looney B."/>
            <person name="Miyauchi S."/>
            <person name="Morin E."/>
            <person name="Drula E."/>
            <person name="Courty P.E."/>
            <person name="Kohler A."/>
            <person name="Kuo A."/>
            <person name="LaButti K."/>
            <person name="Pangilinan J."/>
            <person name="Lipzen A."/>
            <person name="Riley R."/>
            <person name="Andreopoulos W."/>
            <person name="He G."/>
            <person name="Johnson J."/>
            <person name="Nolan M."/>
            <person name="Tritt A."/>
            <person name="Barry K.W."/>
            <person name="Grigoriev I.V."/>
            <person name="Nagy L.G."/>
            <person name="Hibbett D."/>
            <person name="Henrissat B."/>
            <person name="Matheny P.B."/>
            <person name="Labbe J."/>
            <person name="Martin F.M."/>
        </authorList>
    </citation>
    <scope>NUCLEOTIDE SEQUENCE</scope>
    <source>
        <strain evidence="1">FP105234-sp</strain>
    </source>
</reference>
<organism evidence="1 2">
    <name type="scientific">Auriscalpium vulgare</name>
    <dbReference type="NCBI Taxonomy" id="40419"/>
    <lineage>
        <taxon>Eukaryota</taxon>
        <taxon>Fungi</taxon>
        <taxon>Dikarya</taxon>
        <taxon>Basidiomycota</taxon>
        <taxon>Agaricomycotina</taxon>
        <taxon>Agaricomycetes</taxon>
        <taxon>Russulales</taxon>
        <taxon>Auriscalpiaceae</taxon>
        <taxon>Auriscalpium</taxon>
    </lineage>
</organism>
<accession>A0ACB8RQR6</accession>